<proteinExistence type="predicted"/>
<name>A0A9P3UDN6_KLEVA</name>
<dbReference type="EMBL" id="BQTA01000003">
    <property type="protein sequence ID" value="GKJ89704.1"/>
    <property type="molecule type" value="Genomic_DNA"/>
</dbReference>
<dbReference type="Proteomes" id="UP001060507">
    <property type="component" value="Unassembled WGS sequence"/>
</dbReference>
<gene>
    <name evidence="2" type="ORF">NUKP37_15420</name>
</gene>
<comment type="caution">
    <text evidence="2">The sequence shown here is derived from an EMBL/GenBank/DDBJ whole genome shotgun (WGS) entry which is preliminary data.</text>
</comment>
<dbReference type="AlphaFoldDB" id="A0A9P3UDN6"/>
<evidence type="ECO:0000256" key="1">
    <source>
        <dbReference type="SAM" id="MobiDB-lite"/>
    </source>
</evidence>
<accession>A0A9P3UDN6</accession>
<evidence type="ECO:0000313" key="3">
    <source>
        <dbReference type="Proteomes" id="UP001060507"/>
    </source>
</evidence>
<sequence length="67" mass="6951">MAGGELSRVAADALPGLRTVQIVARLSAEKAGDSPGRGVPPYPGYQTKQNCSPAKRSASRDKRINAG</sequence>
<reference evidence="2" key="1">
    <citation type="journal article" date="2022" name="J. Appl. Microbiol.">
        <title>PCR-based ORF typing of Klebsiella pneumoniae for rapid identification of global clones and transmission events.</title>
        <authorList>
            <person name="Nonogaki R."/>
            <person name="Iijima A."/>
            <person name="Kawamura K."/>
            <person name="Kayama S."/>
            <person name="Sugai M."/>
            <person name="Yagi T."/>
            <person name="Arakawa Y."/>
            <person name="Doi Y."/>
            <person name="Suzuki M."/>
        </authorList>
    </citation>
    <scope>NUCLEOTIDE SEQUENCE</scope>
    <source>
        <strain evidence="2">NUKP-37</strain>
    </source>
</reference>
<protein>
    <submittedName>
        <fullName evidence="2">Uncharacterized protein</fullName>
    </submittedName>
</protein>
<feature type="region of interest" description="Disordered" evidence="1">
    <location>
        <begin position="29"/>
        <end position="67"/>
    </location>
</feature>
<organism evidence="2 3">
    <name type="scientific">Klebsiella variicola</name>
    <dbReference type="NCBI Taxonomy" id="244366"/>
    <lineage>
        <taxon>Bacteria</taxon>
        <taxon>Pseudomonadati</taxon>
        <taxon>Pseudomonadota</taxon>
        <taxon>Gammaproteobacteria</taxon>
        <taxon>Enterobacterales</taxon>
        <taxon>Enterobacteriaceae</taxon>
        <taxon>Klebsiella/Raoultella group</taxon>
        <taxon>Klebsiella</taxon>
        <taxon>Klebsiella pneumoniae complex</taxon>
    </lineage>
</organism>
<evidence type="ECO:0000313" key="2">
    <source>
        <dbReference type="EMBL" id="GKJ89704.1"/>
    </source>
</evidence>
<feature type="compositionally biased region" description="Basic and acidic residues" evidence="1">
    <location>
        <begin position="58"/>
        <end position="67"/>
    </location>
</feature>